<dbReference type="Pfam" id="PF01713">
    <property type="entry name" value="Smr"/>
    <property type="match status" value="1"/>
</dbReference>
<evidence type="ECO:0000313" key="3">
    <source>
        <dbReference type="EMBL" id="KGM06127.1"/>
    </source>
</evidence>
<gene>
    <name evidence="3" type="ORF">LP43_2000</name>
</gene>
<organism evidence="3 4">
    <name type="scientific">Methylophaga thiooxydans</name>
    <dbReference type="NCBI Taxonomy" id="392484"/>
    <lineage>
        <taxon>Bacteria</taxon>
        <taxon>Pseudomonadati</taxon>
        <taxon>Pseudomonadota</taxon>
        <taxon>Gammaproteobacteria</taxon>
        <taxon>Thiotrichales</taxon>
        <taxon>Piscirickettsiaceae</taxon>
        <taxon>Methylophaga</taxon>
    </lineage>
</organism>
<evidence type="ECO:0000256" key="1">
    <source>
        <dbReference type="SAM" id="MobiDB-lite"/>
    </source>
</evidence>
<dbReference type="PROSITE" id="PS50828">
    <property type="entry name" value="SMR"/>
    <property type="match status" value="1"/>
</dbReference>
<dbReference type="RefSeq" id="WP_036314741.1">
    <property type="nucleotide sequence ID" value="NZ_JADFAB010000050.1"/>
</dbReference>
<dbReference type="PANTHER" id="PTHR35562:SF2">
    <property type="entry name" value="DNA ENDONUCLEASE SMRA-RELATED"/>
    <property type="match status" value="1"/>
</dbReference>
<dbReference type="InterPro" id="IPR002625">
    <property type="entry name" value="Smr_dom"/>
</dbReference>
<dbReference type="Gene3D" id="3.30.1370.110">
    <property type="match status" value="1"/>
</dbReference>
<dbReference type="EMBL" id="JRQD01000005">
    <property type="protein sequence ID" value="KGM06127.1"/>
    <property type="molecule type" value="Genomic_DNA"/>
</dbReference>
<name>A0A0A0BEL9_9GAMM</name>
<comment type="caution">
    <text evidence="3">The sequence shown here is derived from an EMBL/GenBank/DDBJ whole genome shotgun (WGS) entry which is preliminary data.</text>
</comment>
<dbReference type="SUPFAM" id="SSF160443">
    <property type="entry name" value="SMR domain-like"/>
    <property type="match status" value="1"/>
</dbReference>
<protein>
    <submittedName>
        <fullName evidence="3">Smr domain protein</fullName>
    </submittedName>
</protein>
<proteinExistence type="predicted"/>
<feature type="region of interest" description="Disordered" evidence="1">
    <location>
        <begin position="25"/>
        <end position="44"/>
    </location>
</feature>
<dbReference type="GO" id="GO:0004520">
    <property type="term" value="F:DNA endonuclease activity"/>
    <property type="evidence" value="ECO:0007669"/>
    <property type="project" value="TreeGrafter"/>
</dbReference>
<dbReference type="InterPro" id="IPR036063">
    <property type="entry name" value="Smr_dom_sf"/>
</dbReference>
<dbReference type="Proteomes" id="UP000029999">
    <property type="component" value="Unassembled WGS sequence"/>
</dbReference>
<dbReference type="PANTHER" id="PTHR35562">
    <property type="entry name" value="DNA ENDONUCLEASE SMRA-RELATED"/>
    <property type="match status" value="1"/>
</dbReference>
<feature type="compositionally biased region" description="Basic and acidic residues" evidence="1">
    <location>
        <begin position="25"/>
        <end position="36"/>
    </location>
</feature>
<dbReference type="AlphaFoldDB" id="A0A0A0BEL9"/>
<dbReference type="STRING" id="392484.LP43_2000"/>
<reference evidence="3 4" key="1">
    <citation type="submission" date="2014-09" db="EMBL/GenBank/DDBJ databases">
        <authorList>
            <person name="Grob C."/>
            <person name="Taubert M."/>
            <person name="Howat A.M."/>
            <person name="Burns O.J."/>
            <person name="Dixon J.L."/>
            <person name="Chen Y."/>
            <person name="Murrell J.C."/>
        </authorList>
    </citation>
    <scope>NUCLEOTIDE SEQUENCE [LARGE SCALE GENOMIC DNA]</scope>
    <source>
        <strain evidence="3">L4</strain>
    </source>
</reference>
<feature type="domain" description="Smr" evidence="2">
    <location>
        <begin position="98"/>
        <end position="179"/>
    </location>
</feature>
<evidence type="ECO:0000259" key="2">
    <source>
        <dbReference type="PROSITE" id="PS50828"/>
    </source>
</evidence>
<dbReference type="SMART" id="SM00463">
    <property type="entry name" value="SMR"/>
    <property type="match status" value="1"/>
</dbReference>
<accession>A0A0A0BEL9</accession>
<sequence>MADSKDNQDNDEFALFRKEMRDATPIRHDRLLHDNPKPAPKARRHQLQVDEVSGQAFSDMFAPETVGNEEYLEYRGPGIQHKLFSKLRSGKIHIEAELDLHGMTLARAEPTLSQFLEYCQQEQIRFVRIIHGKGLGSKENKPVLKTKLNFWLRQSHSVLAFCSATVEDGGTGALYVLLRRLHQD</sequence>
<evidence type="ECO:0000313" key="4">
    <source>
        <dbReference type="Proteomes" id="UP000029999"/>
    </source>
</evidence>